<organism evidence="6 7">
    <name type="scientific">Candidatus Viridilinea mediisalina</name>
    <dbReference type="NCBI Taxonomy" id="2024553"/>
    <lineage>
        <taxon>Bacteria</taxon>
        <taxon>Bacillati</taxon>
        <taxon>Chloroflexota</taxon>
        <taxon>Chloroflexia</taxon>
        <taxon>Chloroflexales</taxon>
        <taxon>Chloroflexineae</taxon>
        <taxon>Oscillochloridaceae</taxon>
        <taxon>Candidatus Viridilinea</taxon>
    </lineage>
</organism>
<reference evidence="7" key="1">
    <citation type="submission" date="2017-08" db="EMBL/GenBank/DDBJ databases">
        <authorList>
            <person name="Grouzdev D.S."/>
            <person name="Gaisin V.A."/>
            <person name="Rysina M.S."/>
            <person name="Gorlenko V.M."/>
        </authorList>
    </citation>
    <scope>NUCLEOTIDE SEQUENCE [LARGE SCALE GENOMIC DNA]</scope>
    <source>
        <strain evidence="7">Kir15-3F</strain>
    </source>
</reference>
<evidence type="ECO:0000256" key="2">
    <source>
        <dbReference type="ARBA" id="ARBA00022723"/>
    </source>
</evidence>
<dbReference type="GO" id="GO:0016705">
    <property type="term" value="F:oxidoreductase activity, acting on paired donors, with incorporation or reduction of molecular oxygen"/>
    <property type="evidence" value="ECO:0007669"/>
    <property type="project" value="UniProtKB-ARBA"/>
</dbReference>
<dbReference type="InterPro" id="IPR017941">
    <property type="entry name" value="Rieske_2Fe-2S"/>
</dbReference>
<keyword evidence="3" id="KW-0408">Iron</keyword>
<dbReference type="Gene3D" id="2.102.10.10">
    <property type="entry name" value="Rieske [2Fe-2S] iron-sulphur domain"/>
    <property type="match status" value="1"/>
</dbReference>
<evidence type="ECO:0000256" key="4">
    <source>
        <dbReference type="ARBA" id="ARBA00023014"/>
    </source>
</evidence>
<evidence type="ECO:0000313" key="7">
    <source>
        <dbReference type="Proteomes" id="UP000220527"/>
    </source>
</evidence>
<dbReference type="InterPro" id="IPR036922">
    <property type="entry name" value="Rieske_2Fe-2S_sf"/>
</dbReference>
<dbReference type="Pfam" id="PF00355">
    <property type="entry name" value="Rieske"/>
    <property type="match status" value="1"/>
</dbReference>
<accession>A0A2A6RIT5</accession>
<sequence length="105" mass="11111">MPTIKLGPRSNVPEGGGHTFAAGGRRIAVFCAEGTFYAIDDACSHADASLGEGEFDPDTLCVSCPRHGANFDVRTGAARSLPAFEPVGSYTVLVQDDMLFVEYPD</sequence>
<keyword evidence="7" id="KW-1185">Reference proteome</keyword>
<keyword evidence="1" id="KW-0001">2Fe-2S</keyword>
<dbReference type="CDD" id="cd03528">
    <property type="entry name" value="Rieske_RO_ferredoxin"/>
    <property type="match status" value="1"/>
</dbReference>
<dbReference type="PROSITE" id="PS51296">
    <property type="entry name" value="RIESKE"/>
    <property type="match status" value="1"/>
</dbReference>
<dbReference type="Proteomes" id="UP000220527">
    <property type="component" value="Unassembled WGS sequence"/>
</dbReference>
<dbReference type="SUPFAM" id="SSF50022">
    <property type="entry name" value="ISP domain"/>
    <property type="match status" value="1"/>
</dbReference>
<dbReference type="GO" id="GO:0046872">
    <property type="term" value="F:metal ion binding"/>
    <property type="evidence" value="ECO:0007669"/>
    <property type="project" value="UniProtKB-KW"/>
</dbReference>
<comment type="caution">
    <text evidence="6">The sequence shown here is derived from an EMBL/GenBank/DDBJ whole genome shotgun (WGS) entry which is preliminary data.</text>
</comment>
<evidence type="ECO:0000313" key="6">
    <source>
        <dbReference type="EMBL" id="PDW02799.1"/>
    </source>
</evidence>
<dbReference type="AlphaFoldDB" id="A0A2A6RIT5"/>
<name>A0A2A6RIT5_9CHLR</name>
<gene>
    <name evidence="6" type="ORF">CJ255_12005</name>
</gene>
<dbReference type="EMBL" id="NQWI01000051">
    <property type="protein sequence ID" value="PDW02799.1"/>
    <property type="molecule type" value="Genomic_DNA"/>
</dbReference>
<dbReference type="PANTHER" id="PTHR21496">
    <property type="entry name" value="FERREDOXIN-RELATED"/>
    <property type="match status" value="1"/>
</dbReference>
<dbReference type="RefSeq" id="WP_097644345.1">
    <property type="nucleotide sequence ID" value="NZ_NQWI01000051.1"/>
</dbReference>
<keyword evidence="2" id="KW-0479">Metal-binding</keyword>
<evidence type="ECO:0000259" key="5">
    <source>
        <dbReference type="PROSITE" id="PS51296"/>
    </source>
</evidence>
<feature type="domain" description="Rieske" evidence="5">
    <location>
        <begin position="4"/>
        <end position="101"/>
    </location>
</feature>
<proteinExistence type="predicted"/>
<protein>
    <recommendedName>
        <fullName evidence="5">Rieske domain-containing protein</fullName>
    </recommendedName>
</protein>
<keyword evidence="4" id="KW-0411">Iron-sulfur</keyword>
<dbReference type="OrthoDB" id="9795104at2"/>
<evidence type="ECO:0000256" key="1">
    <source>
        <dbReference type="ARBA" id="ARBA00022714"/>
    </source>
</evidence>
<dbReference type="GO" id="GO:0004497">
    <property type="term" value="F:monooxygenase activity"/>
    <property type="evidence" value="ECO:0007669"/>
    <property type="project" value="UniProtKB-ARBA"/>
</dbReference>
<dbReference type="GO" id="GO:0051537">
    <property type="term" value="F:2 iron, 2 sulfur cluster binding"/>
    <property type="evidence" value="ECO:0007669"/>
    <property type="project" value="UniProtKB-KW"/>
</dbReference>
<dbReference type="PANTHER" id="PTHR21496:SF23">
    <property type="entry name" value="3-PHENYLPROPIONATE_CINNAMIC ACID DIOXYGENASE FERREDOXIN SUBUNIT"/>
    <property type="match status" value="1"/>
</dbReference>
<evidence type="ECO:0000256" key="3">
    <source>
        <dbReference type="ARBA" id="ARBA00023004"/>
    </source>
</evidence>